<accession>A0A8J7MVJ9</accession>
<protein>
    <recommendedName>
        <fullName evidence="4">Phage tail tape measure protein</fullName>
    </recommendedName>
</protein>
<gene>
    <name evidence="2" type="ORF">JI744_14520</name>
</gene>
<name>A0A8J7MVJ9_9RHOB</name>
<keyword evidence="3" id="KW-1185">Reference proteome</keyword>
<comment type="caution">
    <text evidence="2">The sequence shown here is derived from an EMBL/GenBank/DDBJ whole genome shotgun (WGS) entry which is preliminary data.</text>
</comment>
<dbReference type="AlphaFoldDB" id="A0A8J7MVJ9"/>
<feature type="compositionally biased region" description="Gly residues" evidence="1">
    <location>
        <begin position="510"/>
        <end position="521"/>
    </location>
</feature>
<organism evidence="2 3">
    <name type="scientific">Fuscibacter oryzae</name>
    <dbReference type="NCBI Taxonomy" id="2803939"/>
    <lineage>
        <taxon>Bacteria</taxon>
        <taxon>Pseudomonadati</taxon>
        <taxon>Pseudomonadota</taxon>
        <taxon>Alphaproteobacteria</taxon>
        <taxon>Rhodobacterales</taxon>
        <taxon>Paracoccaceae</taxon>
        <taxon>Fuscibacter</taxon>
    </lineage>
</organism>
<evidence type="ECO:0008006" key="4">
    <source>
        <dbReference type="Google" id="ProtNLM"/>
    </source>
</evidence>
<evidence type="ECO:0000313" key="3">
    <source>
        <dbReference type="Proteomes" id="UP000619033"/>
    </source>
</evidence>
<dbReference type="RefSeq" id="WP_202661854.1">
    <property type="nucleotide sequence ID" value="NZ_JAESVP010000007.1"/>
</dbReference>
<proteinExistence type="predicted"/>
<reference evidence="2" key="1">
    <citation type="submission" date="2021-01" db="EMBL/GenBank/DDBJ databases">
        <title>Genome seq and assembly of Tabrizicola sp. KVB23.</title>
        <authorList>
            <person name="Chhetri G."/>
        </authorList>
    </citation>
    <scope>NUCLEOTIDE SEQUENCE</scope>
    <source>
        <strain evidence="2">KVB23</strain>
    </source>
</reference>
<dbReference type="Proteomes" id="UP000619033">
    <property type="component" value="Unassembled WGS sequence"/>
</dbReference>
<evidence type="ECO:0000256" key="1">
    <source>
        <dbReference type="SAM" id="MobiDB-lite"/>
    </source>
</evidence>
<evidence type="ECO:0000313" key="2">
    <source>
        <dbReference type="EMBL" id="MBL4929318.1"/>
    </source>
</evidence>
<dbReference type="EMBL" id="JAESVP010000007">
    <property type="protein sequence ID" value="MBL4929318.1"/>
    <property type="molecule type" value="Genomic_DNA"/>
</dbReference>
<sequence>MANQKLNATITIGAAISGSIKKAFGGLAGSLGKVDTEISRIVKRQRELDKQRSILERQKKPVDELTREYQKLGQELDHLRGKEQRLLAIRDASVNTAGALGGALGTVVRQGRMLAMYFGAQGIVTVGLGLMVKQVADVGDEVGETAAAIGIGTTALQELRYAAQMAGVEQQTFDSGLVSMTKNIGLAARGQGKAKKALDALGISAKKLIKLSPDQQFEALAEALSRVPNQTARAAFAMQLFGDAGKDLVLMAADGADGIQAFRKEAAALGIILDEKTVAAAGQFDDALNRSKFALTGLKYTIGSVLMPVVTDMLNSFTEFVVTHRPQIEAAAQSIGRWFERNVGHIIAFGEGIVTVGAAIANAIPQIAEFVGGWQNLGIVVTTAFMAPTIFAIGRVLWSVALLVKAITGIGTAWTAAGAAATAASGAMGAAKGTGIGALLKKGLAGAAIGWGLAEGGIRYAESKGYDRRSSWWTRDLWDSAPVDSATASRDSEQAAIDRARLHPNANGRSGRGLGTRGGTTGYQPGNTATTMNVGGITVNAPGLDAKQVAALIADKIREVFQNASSGALHDSGRR</sequence>
<feature type="region of interest" description="Disordered" evidence="1">
    <location>
        <begin position="500"/>
        <end position="530"/>
    </location>
</feature>